<keyword evidence="3" id="KW-0997">Cell inner membrane</keyword>
<comment type="catalytic activity">
    <reaction evidence="11">
        <text>fluoride(in) = fluoride(out)</text>
        <dbReference type="Rhea" id="RHEA:76159"/>
        <dbReference type="ChEBI" id="CHEBI:17051"/>
    </reaction>
    <physiologicalReaction direction="left-to-right" evidence="11">
        <dbReference type="Rhea" id="RHEA:76160"/>
    </physiologicalReaction>
</comment>
<evidence type="ECO:0000256" key="10">
    <source>
        <dbReference type="ARBA" id="ARBA00035120"/>
    </source>
</evidence>
<gene>
    <name evidence="12 13" type="primary">crcB</name>
    <name evidence="12" type="synonym">fluC</name>
    <name evidence="13" type="ORF">E5K04_11905</name>
</gene>
<evidence type="ECO:0000256" key="4">
    <source>
        <dbReference type="ARBA" id="ARBA00022692"/>
    </source>
</evidence>
<dbReference type="HAMAP" id="MF_00454">
    <property type="entry name" value="FluC"/>
    <property type="match status" value="1"/>
</dbReference>
<dbReference type="NCBIfam" id="NF002456">
    <property type="entry name" value="PRK01636.1-4"/>
    <property type="match status" value="1"/>
</dbReference>
<sequence length="126" mass="13414">MVNLIILIFVGGAFGAMCREFIMLMVSPMSDGFPLDIFTANMIACFLLGLSTSFHQRVKIHHHVHTMIGTGIMGGMSTFSSFVYGAATVMKTPGEFAVALAYLAASLFAGFLLMIAGLKLAKKTAG</sequence>
<keyword evidence="9 12" id="KW-0407">Ion channel</keyword>
<dbReference type="AlphaFoldDB" id="A0A4T0UP32"/>
<keyword evidence="6 12" id="KW-0915">Sodium</keyword>
<evidence type="ECO:0000256" key="3">
    <source>
        <dbReference type="ARBA" id="ARBA00022519"/>
    </source>
</evidence>
<evidence type="ECO:0000256" key="6">
    <source>
        <dbReference type="ARBA" id="ARBA00023053"/>
    </source>
</evidence>
<protein>
    <recommendedName>
        <fullName evidence="12">Fluoride-specific ion channel FluC</fullName>
    </recommendedName>
</protein>
<evidence type="ECO:0000313" key="14">
    <source>
        <dbReference type="Proteomes" id="UP000308891"/>
    </source>
</evidence>
<evidence type="ECO:0000256" key="5">
    <source>
        <dbReference type="ARBA" id="ARBA00022989"/>
    </source>
</evidence>
<evidence type="ECO:0000256" key="9">
    <source>
        <dbReference type="ARBA" id="ARBA00023303"/>
    </source>
</evidence>
<evidence type="ECO:0000313" key="13">
    <source>
        <dbReference type="EMBL" id="TIC80530.1"/>
    </source>
</evidence>
<dbReference type="EMBL" id="STGJ01000013">
    <property type="protein sequence ID" value="TIC80530.1"/>
    <property type="molecule type" value="Genomic_DNA"/>
</dbReference>
<keyword evidence="2 12" id="KW-1003">Cell membrane</keyword>
<dbReference type="Pfam" id="PF02537">
    <property type="entry name" value="CRCB"/>
    <property type="match status" value="1"/>
</dbReference>
<comment type="function">
    <text evidence="12">Fluoride-specific ion channel. Important for reducing fluoride concentration in the cell, thus reducing its toxicity.</text>
</comment>
<keyword evidence="12" id="KW-0479">Metal-binding</keyword>
<organism evidence="13 14">
    <name type="scientific">Crenobacter intestini</name>
    <dbReference type="NCBI Taxonomy" id="2563443"/>
    <lineage>
        <taxon>Bacteria</taxon>
        <taxon>Pseudomonadati</taxon>
        <taxon>Pseudomonadota</taxon>
        <taxon>Betaproteobacteria</taxon>
        <taxon>Neisseriales</taxon>
        <taxon>Neisseriaceae</taxon>
        <taxon>Crenobacter</taxon>
    </lineage>
</organism>
<comment type="activity regulation">
    <text evidence="12">Na(+) is not transported, but it plays an essential structural role and its presence is essential for fluoride channel function.</text>
</comment>
<dbReference type="GO" id="GO:0140114">
    <property type="term" value="P:cellular detoxification of fluoride"/>
    <property type="evidence" value="ECO:0007669"/>
    <property type="project" value="UniProtKB-UniRule"/>
</dbReference>
<evidence type="ECO:0000256" key="2">
    <source>
        <dbReference type="ARBA" id="ARBA00022475"/>
    </source>
</evidence>
<keyword evidence="12" id="KW-0813">Transport</keyword>
<dbReference type="RefSeq" id="WP_136554359.1">
    <property type="nucleotide sequence ID" value="NZ_STGJ01000013.1"/>
</dbReference>
<feature type="transmembrane region" description="Helical" evidence="12">
    <location>
        <begin position="99"/>
        <end position="121"/>
    </location>
</feature>
<evidence type="ECO:0000256" key="7">
    <source>
        <dbReference type="ARBA" id="ARBA00023065"/>
    </source>
</evidence>
<name>A0A4T0UP32_9NEIS</name>
<dbReference type="OrthoDB" id="9806299at2"/>
<keyword evidence="8 12" id="KW-0472">Membrane</keyword>
<dbReference type="InterPro" id="IPR003691">
    <property type="entry name" value="FluC"/>
</dbReference>
<feature type="binding site" evidence="12">
    <location>
        <position position="74"/>
    </location>
    <ligand>
        <name>Na(+)</name>
        <dbReference type="ChEBI" id="CHEBI:29101"/>
        <note>structural</note>
    </ligand>
</feature>
<comment type="similarity">
    <text evidence="10 12">Belongs to the fluoride channel Fluc/FEX (TC 1.A.43) family.</text>
</comment>
<dbReference type="Proteomes" id="UP000308891">
    <property type="component" value="Unassembled WGS sequence"/>
</dbReference>
<evidence type="ECO:0000256" key="11">
    <source>
        <dbReference type="ARBA" id="ARBA00035585"/>
    </source>
</evidence>
<feature type="transmembrane region" description="Helical" evidence="12">
    <location>
        <begin position="34"/>
        <end position="54"/>
    </location>
</feature>
<evidence type="ECO:0000256" key="8">
    <source>
        <dbReference type="ARBA" id="ARBA00023136"/>
    </source>
</evidence>
<keyword evidence="7 12" id="KW-0406">Ion transport</keyword>
<feature type="binding site" evidence="12">
    <location>
        <position position="77"/>
    </location>
    <ligand>
        <name>Na(+)</name>
        <dbReference type="ChEBI" id="CHEBI:29101"/>
        <note>structural</note>
    </ligand>
</feature>
<dbReference type="GO" id="GO:0046872">
    <property type="term" value="F:metal ion binding"/>
    <property type="evidence" value="ECO:0007669"/>
    <property type="project" value="UniProtKB-KW"/>
</dbReference>
<proteinExistence type="inferred from homology"/>
<dbReference type="PANTHER" id="PTHR28259:SF1">
    <property type="entry name" value="FLUORIDE EXPORT PROTEIN 1-RELATED"/>
    <property type="match status" value="1"/>
</dbReference>
<comment type="caution">
    <text evidence="13">The sequence shown here is derived from an EMBL/GenBank/DDBJ whole genome shotgun (WGS) entry which is preliminary data.</text>
</comment>
<comment type="subcellular location">
    <subcellularLocation>
        <location evidence="1 12">Cell membrane</location>
        <topology evidence="1 12">Multi-pass membrane protein</topology>
    </subcellularLocation>
</comment>
<keyword evidence="14" id="KW-1185">Reference proteome</keyword>
<evidence type="ECO:0000256" key="1">
    <source>
        <dbReference type="ARBA" id="ARBA00004651"/>
    </source>
</evidence>
<dbReference type="GO" id="GO:0062054">
    <property type="term" value="F:fluoride channel activity"/>
    <property type="evidence" value="ECO:0007669"/>
    <property type="project" value="UniProtKB-UniRule"/>
</dbReference>
<keyword evidence="4 12" id="KW-0812">Transmembrane</keyword>
<reference evidence="13 14" key="1">
    <citation type="submission" date="2019-04" db="EMBL/GenBank/DDBJ databases">
        <title>Crenobacter sp. nov.</title>
        <authorList>
            <person name="Shi S."/>
        </authorList>
    </citation>
    <scope>NUCLEOTIDE SEQUENCE [LARGE SCALE GENOMIC DNA]</scope>
    <source>
        <strain evidence="13 14">GY 70310</strain>
    </source>
</reference>
<dbReference type="GO" id="GO:0005886">
    <property type="term" value="C:plasma membrane"/>
    <property type="evidence" value="ECO:0007669"/>
    <property type="project" value="UniProtKB-SubCell"/>
</dbReference>
<keyword evidence="5 12" id="KW-1133">Transmembrane helix</keyword>
<dbReference type="PANTHER" id="PTHR28259">
    <property type="entry name" value="FLUORIDE EXPORT PROTEIN 1-RELATED"/>
    <property type="match status" value="1"/>
</dbReference>
<accession>A0A4T0UP32</accession>
<feature type="transmembrane region" description="Helical" evidence="12">
    <location>
        <begin position="66"/>
        <end position="87"/>
    </location>
</feature>
<evidence type="ECO:0000256" key="12">
    <source>
        <dbReference type="HAMAP-Rule" id="MF_00454"/>
    </source>
</evidence>